<dbReference type="GeneID" id="36625834"/>
<dbReference type="Proteomes" id="UP000241690">
    <property type="component" value="Unassembled WGS sequence"/>
</dbReference>
<accession>A0A2T4AGD9</accession>
<keyword evidence="3" id="KW-1185">Reference proteome</keyword>
<gene>
    <name evidence="2" type="ORF">M431DRAFT_494582</name>
</gene>
<evidence type="ECO:0000313" key="3">
    <source>
        <dbReference type="Proteomes" id="UP000241690"/>
    </source>
</evidence>
<evidence type="ECO:0000313" key="2">
    <source>
        <dbReference type="EMBL" id="PTB56149.1"/>
    </source>
</evidence>
<dbReference type="RefSeq" id="XP_024775826.1">
    <property type="nucleotide sequence ID" value="XM_024917265.1"/>
</dbReference>
<reference evidence="2 3" key="1">
    <citation type="submission" date="2016-07" db="EMBL/GenBank/DDBJ databases">
        <title>Multiple horizontal gene transfer events from other fungi enriched the ability of initially mycotrophic Trichoderma (Ascomycota) to feed on dead plant biomass.</title>
        <authorList>
            <consortium name="DOE Joint Genome Institute"/>
            <person name="Aerts A."/>
            <person name="Atanasova L."/>
            <person name="Chenthamara K."/>
            <person name="Zhang J."/>
            <person name="Grujic M."/>
            <person name="Henrissat B."/>
            <person name="Kuo A."/>
            <person name="Salamov A."/>
            <person name="Lipzen A."/>
            <person name="Labutti K."/>
            <person name="Barry K."/>
            <person name="Miao Y."/>
            <person name="Rahimi M.J."/>
            <person name="Shen Q."/>
            <person name="Grigoriev I.V."/>
            <person name="Kubicek C.P."/>
            <person name="Druzhinina I.S."/>
        </authorList>
    </citation>
    <scope>NUCLEOTIDE SEQUENCE [LARGE SCALE GENOMIC DNA]</scope>
    <source>
        <strain evidence="2 3">CBS 226.95</strain>
    </source>
</reference>
<sequence length="138" mass="15258">MQAEKGPRDCKYVTDADRWSDNAMVHPSNSVASSVSRAKGGILACCSGLMHRAVEEKKEPAELRYQRRCTAAIDSPFVFSAFCLLLGTVTIRLLPLHAAQTEHKGTRGWQRFTTAETEAQRGARMTRQQPPLLVTAGR</sequence>
<name>A0A2T4AGD9_TRIHA</name>
<dbReference type="AlphaFoldDB" id="A0A2T4AGD9"/>
<evidence type="ECO:0000256" key="1">
    <source>
        <dbReference type="SAM" id="MobiDB-lite"/>
    </source>
</evidence>
<feature type="region of interest" description="Disordered" evidence="1">
    <location>
        <begin position="118"/>
        <end position="138"/>
    </location>
</feature>
<protein>
    <submittedName>
        <fullName evidence="2">Uncharacterized protein</fullName>
    </submittedName>
</protein>
<dbReference type="EMBL" id="KZ679679">
    <property type="protein sequence ID" value="PTB56149.1"/>
    <property type="molecule type" value="Genomic_DNA"/>
</dbReference>
<organism evidence="2 3">
    <name type="scientific">Trichoderma harzianum CBS 226.95</name>
    <dbReference type="NCBI Taxonomy" id="983964"/>
    <lineage>
        <taxon>Eukaryota</taxon>
        <taxon>Fungi</taxon>
        <taxon>Dikarya</taxon>
        <taxon>Ascomycota</taxon>
        <taxon>Pezizomycotina</taxon>
        <taxon>Sordariomycetes</taxon>
        <taxon>Hypocreomycetidae</taxon>
        <taxon>Hypocreales</taxon>
        <taxon>Hypocreaceae</taxon>
        <taxon>Trichoderma</taxon>
    </lineage>
</organism>
<proteinExistence type="predicted"/>